<dbReference type="Gene3D" id="1.10.540.10">
    <property type="entry name" value="Acyl-CoA dehydrogenase/oxidase, N-terminal domain"/>
    <property type="match status" value="1"/>
</dbReference>
<dbReference type="Gene3D" id="2.40.110.10">
    <property type="entry name" value="Butyryl-CoA Dehydrogenase, subunit A, domain 2"/>
    <property type="match status" value="1"/>
</dbReference>
<organism evidence="9 10">
    <name type="scientific">Planomonospora alba</name>
    <dbReference type="NCBI Taxonomy" id="161354"/>
    <lineage>
        <taxon>Bacteria</taxon>
        <taxon>Bacillati</taxon>
        <taxon>Actinomycetota</taxon>
        <taxon>Actinomycetes</taxon>
        <taxon>Streptosporangiales</taxon>
        <taxon>Streptosporangiaceae</taxon>
        <taxon>Planomonospora</taxon>
    </lineage>
</organism>
<evidence type="ECO:0000259" key="8">
    <source>
        <dbReference type="Pfam" id="PF02771"/>
    </source>
</evidence>
<feature type="domain" description="Acyl-CoA dehydrogenase/oxidase N-terminal" evidence="8">
    <location>
        <begin position="7"/>
        <end position="116"/>
    </location>
</feature>
<dbReference type="InterPro" id="IPR013786">
    <property type="entry name" value="AcylCoA_DH/ox_N"/>
</dbReference>
<dbReference type="InterPro" id="IPR046373">
    <property type="entry name" value="Acyl-CoA_Oxase/DH_mid-dom_sf"/>
</dbReference>
<evidence type="ECO:0000259" key="7">
    <source>
        <dbReference type="Pfam" id="PF00441"/>
    </source>
</evidence>
<sequence length="364" mass="36938">MDFNLDETQEDLRALAAGLLEREATPARLEAHERGGAPYDAGMWRSLARAGLLGAVLPEEAGGAGLGPVELAVVLREIGARVAPVPAQQSLVAAMAVARYGSAEQRRALAPLADGELVLSAAPSGPGGRGRPSVTAREGAGGPLLDGRTGTVPYAAQAARVLVAAGTEAGPGLFLVEPAAARVRPVRLPSGEPGAVLVLDGAPAEPVGGIGGPAGAEAVRGLGRLAVAGAVATVSGVLAGALELTCGHLRTRRQFGRALAEFQAVTMQIADVYVASRALDVAVRSGVWRLAEGLAEEADADLAVAAFTAADTALRALYTCQHLHGGIGLDVTYPLHRHFAWGRHHAQLLGGAELQLDTIGALAG</sequence>
<comment type="similarity">
    <text evidence="2">Belongs to the acyl-CoA dehydrogenase family.</text>
</comment>
<dbReference type="Pfam" id="PF02771">
    <property type="entry name" value="Acyl-CoA_dh_N"/>
    <property type="match status" value="1"/>
</dbReference>
<dbReference type="InterPro" id="IPR036250">
    <property type="entry name" value="AcylCo_DH-like_C"/>
</dbReference>
<feature type="domain" description="Acyl-CoA dehydrogenase/oxidase C-terminal" evidence="7">
    <location>
        <begin position="231"/>
        <end position="360"/>
    </location>
</feature>
<evidence type="ECO:0000313" key="9">
    <source>
        <dbReference type="EMBL" id="GAA3140780.1"/>
    </source>
</evidence>
<gene>
    <name evidence="9" type="ORF">GCM10010466_34760</name>
</gene>
<comment type="caution">
    <text evidence="9">The sequence shown here is derived from an EMBL/GenBank/DDBJ whole genome shotgun (WGS) entry which is preliminary data.</text>
</comment>
<evidence type="ECO:0000256" key="2">
    <source>
        <dbReference type="ARBA" id="ARBA00009347"/>
    </source>
</evidence>
<comment type="cofactor">
    <cofactor evidence="1">
        <name>FAD</name>
        <dbReference type="ChEBI" id="CHEBI:57692"/>
    </cofactor>
</comment>
<name>A0ABP6N9H5_9ACTN</name>
<dbReference type="RefSeq" id="WP_344860680.1">
    <property type="nucleotide sequence ID" value="NZ_BAAAUT010000026.1"/>
</dbReference>
<accession>A0ABP6N9H5</accession>
<reference evidence="10" key="1">
    <citation type="journal article" date="2019" name="Int. J. Syst. Evol. Microbiol.">
        <title>The Global Catalogue of Microorganisms (GCM) 10K type strain sequencing project: providing services to taxonomists for standard genome sequencing and annotation.</title>
        <authorList>
            <consortium name="The Broad Institute Genomics Platform"/>
            <consortium name="The Broad Institute Genome Sequencing Center for Infectious Disease"/>
            <person name="Wu L."/>
            <person name="Ma J."/>
        </authorList>
    </citation>
    <scope>NUCLEOTIDE SEQUENCE [LARGE SCALE GENOMIC DNA]</scope>
    <source>
        <strain evidence="10">JCM 9373</strain>
    </source>
</reference>
<evidence type="ECO:0000256" key="3">
    <source>
        <dbReference type="ARBA" id="ARBA00022630"/>
    </source>
</evidence>
<keyword evidence="4" id="KW-0274">FAD</keyword>
<dbReference type="PANTHER" id="PTHR43884">
    <property type="entry name" value="ACYL-COA DEHYDROGENASE"/>
    <property type="match status" value="1"/>
</dbReference>
<evidence type="ECO:0000256" key="5">
    <source>
        <dbReference type="ARBA" id="ARBA00023002"/>
    </source>
</evidence>
<keyword evidence="10" id="KW-1185">Reference proteome</keyword>
<dbReference type="SUPFAM" id="SSF47203">
    <property type="entry name" value="Acyl-CoA dehydrogenase C-terminal domain-like"/>
    <property type="match status" value="1"/>
</dbReference>
<evidence type="ECO:0000256" key="6">
    <source>
        <dbReference type="SAM" id="MobiDB-lite"/>
    </source>
</evidence>
<protein>
    <submittedName>
        <fullName evidence="9">Acyl-CoA dehydrogenase family protein</fullName>
    </submittedName>
</protein>
<evidence type="ECO:0000256" key="4">
    <source>
        <dbReference type="ARBA" id="ARBA00022827"/>
    </source>
</evidence>
<evidence type="ECO:0000256" key="1">
    <source>
        <dbReference type="ARBA" id="ARBA00001974"/>
    </source>
</evidence>
<dbReference type="PANTHER" id="PTHR43884:SF20">
    <property type="entry name" value="ACYL-COA DEHYDROGENASE FADE28"/>
    <property type="match status" value="1"/>
</dbReference>
<dbReference type="EMBL" id="BAAAUT010000026">
    <property type="protein sequence ID" value="GAA3140780.1"/>
    <property type="molecule type" value="Genomic_DNA"/>
</dbReference>
<dbReference type="Gene3D" id="1.20.140.10">
    <property type="entry name" value="Butyryl-CoA Dehydrogenase, subunit A, domain 3"/>
    <property type="match status" value="1"/>
</dbReference>
<proteinExistence type="inferred from homology"/>
<dbReference type="InterPro" id="IPR009075">
    <property type="entry name" value="AcylCo_DH/oxidase_C"/>
</dbReference>
<dbReference type="SUPFAM" id="SSF56645">
    <property type="entry name" value="Acyl-CoA dehydrogenase NM domain-like"/>
    <property type="match status" value="1"/>
</dbReference>
<feature type="region of interest" description="Disordered" evidence="6">
    <location>
        <begin position="121"/>
        <end position="146"/>
    </location>
</feature>
<dbReference type="InterPro" id="IPR037069">
    <property type="entry name" value="AcylCoA_DH/ox_N_sf"/>
</dbReference>
<dbReference type="Pfam" id="PF00441">
    <property type="entry name" value="Acyl-CoA_dh_1"/>
    <property type="match status" value="1"/>
</dbReference>
<keyword evidence="3" id="KW-0285">Flavoprotein</keyword>
<dbReference type="InterPro" id="IPR009100">
    <property type="entry name" value="AcylCoA_DH/oxidase_NM_dom_sf"/>
</dbReference>
<evidence type="ECO:0000313" key="10">
    <source>
        <dbReference type="Proteomes" id="UP001500320"/>
    </source>
</evidence>
<keyword evidence="5" id="KW-0560">Oxidoreductase</keyword>
<dbReference type="Proteomes" id="UP001500320">
    <property type="component" value="Unassembled WGS sequence"/>
</dbReference>